<dbReference type="KEGG" id="vg:15301999"/>
<proteinExistence type="predicted"/>
<protein>
    <submittedName>
        <fullName evidence="3">Uncharacterized protein</fullName>
    </submittedName>
</protein>
<evidence type="ECO:0000256" key="2">
    <source>
        <dbReference type="SAM" id="Phobius"/>
    </source>
</evidence>
<keyword evidence="2" id="KW-0812">Transmembrane</keyword>
<name>M4H3N5_9CAUD</name>
<feature type="region of interest" description="Disordered" evidence="1">
    <location>
        <begin position="1"/>
        <end position="25"/>
    </location>
</feature>
<keyword evidence="2" id="KW-1133">Transmembrane helix</keyword>
<dbReference type="RefSeq" id="YP_007869882.1">
    <property type="nucleotide sequence ID" value="NC_021062.1"/>
</dbReference>
<gene>
    <name evidence="3" type="ORF">PhiS1_05</name>
</gene>
<dbReference type="GeneID" id="15301999"/>
<dbReference type="Proteomes" id="UP000012169">
    <property type="component" value="Segment"/>
</dbReference>
<sequence length="99" mass="10618">MPKPNKYNGDGSLKPGRNVGPEPHLSAVHADYHTGQYVPLPDLKGDFMKSASRILLYVLIIAMVCALLFSLTGCQVNVVNVIHSDIGLDASSTVQALVE</sequence>
<organism evidence="3 4">
    <name type="scientific">Pseudomonas phage Phi-S1</name>
    <dbReference type="NCBI Taxonomy" id="1204538"/>
    <lineage>
        <taxon>Viruses</taxon>
        <taxon>Duplodnaviria</taxon>
        <taxon>Heunggongvirae</taxon>
        <taxon>Uroviricota</taxon>
        <taxon>Caudoviricetes</taxon>
        <taxon>Autographivirales</taxon>
        <taxon>Autotranscriptaviridae</taxon>
        <taxon>Studiervirinae</taxon>
        <taxon>Pifdecavirus</taxon>
        <taxon>Pifdecavirus PhiS1</taxon>
    </lineage>
</organism>
<evidence type="ECO:0000313" key="3">
    <source>
        <dbReference type="EMBL" id="AFO12294.1"/>
    </source>
</evidence>
<keyword evidence="4" id="KW-1185">Reference proteome</keyword>
<keyword evidence="2" id="KW-0472">Membrane</keyword>
<dbReference type="EMBL" id="JX173487">
    <property type="protein sequence ID" value="AFO12294.1"/>
    <property type="molecule type" value="Genomic_DNA"/>
</dbReference>
<feature type="transmembrane region" description="Helical" evidence="2">
    <location>
        <begin position="54"/>
        <end position="73"/>
    </location>
</feature>
<evidence type="ECO:0000313" key="4">
    <source>
        <dbReference type="Proteomes" id="UP000012169"/>
    </source>
</evidence>
<reference evidence="3 4" key="1">
    <citation type="journal article" date="2012" name="J. Virol.">
        <title>Genome sequence of the broad-host-range Pseudomonas phage ?-S1.</title>
        <authorList>
            <person name="Sillankorva S."/>
            <person name="Kropinski A.M."/>
            <person name="Azeredo J."/>
        </authorList>
    </citation>
    <scope>NUCLEOTIDE SEQUENCE [LARGE SCALE GENOMIC DNA]</scope>
</reference>
<dbReference type="OrthoDB" id="27299at10239"/>
<accession>M4H3N5</accession>
<evidence type="ECO:0000256" key="1">
    <source>
        <dbReference type="SAM" id="MobiDB-lite"/>
    </source>
</evidence>